<comment type="caution">
    <text evidence="2">The sequence shown here is derived from an EMBL/GenBank/DDBJ whole genome shotgun (WGS) entry which is preliminary data.</text>
</comment>
<gene>
    <name evidence="2" type="ORF">IV203_038263</name>
</gene>
<reference evidence="2" key="1">
    <citation type="journal article" date="2021" name="Sci. Rep.">
        <title>Diploid genomic architecture of Nitzschia inconspicua, an elite biomass production diatom.</title>
        <authorList>
            <person name="Oliver A."/>
            <person name="Podell S."/>
            <person name="Pinowska A."/>
            <person name="Traller J.C."/>
            <person name="Smith S.R."/>
            <person name="McClure R."/>
            <person name="Beliaev A."/>
            <person name="Bohutskyi P."/>
            <person name="Hill E.A."/>
            <person name="Rabines A."/>
            <person name="Zheng H."/>
            <person name="Allen L.Z."/>
            <person name="Kuo A."/>
            <person name="Grigoriev I.V."/>
            <person name="Allen A.E."/>
            <person name="Hazlebeck D."/>
            <person name="Allen E.E."/>
        </authorList>
    </citation>
    <scope>NUCLEOTIDE SEQUENCE</scope>
    <source>
        <strain evidence="2">Hildebrandi</strain>
    </source>
</reference>
<feature type="region of interest" description="Disordered" evidence="1">
    <location>
        <begin position="476"/>
        <end position="530"/>
    </location>
</feature>
<evidence type="ECO:0000256" key="1">
    <source>
        <dbReference type="SAM" id="MobiDB-lite"/>
    </source>
</evidence>
<reference evidence="2" key="2">
    <citation type="submission" date="2021-04" db="EMBL/GenBank/DDBJ databases">
        <authorList>
            <person name="Podell S."/>
        </authorList>
    </citation>
    <scope>NUCLEOTIDE SEQUENCE</scope>
    <source>
        <strain evidence="2">Hildebrandi</strain>
    </source>
</reference>
<proteinExistence type="predicted"/>
<protein>
    <submittedName>
        <fullName evidence="2">Uncharacterized protein</fullName>
    </submittedName>
</protein>
<feature type="region of interest" description="Disordered" evidence="1">
    <location>
        <begin position="1242"/>
        <end position="1305"/>
    </location>
</feature>
<keyword evidence="3" id="KW-1185">Reference proteome</keyword>
<feature type="compositionally biased region" description="Polar residues" evidence="1">
    <location>
        <begin position="512"/>
        <end position="523"/>
    </location>
</feature>
<feature type="region of interest" description="Disordered" evidence="1">
    <location>
        <begin position="212"/>
        <end position="244"/>
    </location>
</feature>
<dbReference type="EMBL" id="JAGRRH010000009">
    <property type="protein sequence ID" value="KAG7365060.1"/>
    <property type="molecule type" value="Genomic_DNA"/>
</dbReference>
<dbReference type="OrthoDB" id="49447at2759"/>
<accession>A0A9K3LMA1</accession>
<sequence>MLKHLSRTRTRDVLPTRIHSPRFLSGPNASDWSYSSVRRSSPYLPLQTGRIEASIHPSNRGQAFFSFYHARQSYFSSAASVMQVDDSESSVTFHTKSDSYPDDKNYLSCLNKWFRENHGLTGKDIRDAFEYERFENLPPTAEDITGMANYSGVTQWWTSSFTDPVTHQKFDSLKLDNIPSLLMNGKHYYTKKRHAKYAAVAKFLQDKELDLTPNSSSEIDENTELQPSAQWKSHPAPFRDSNNNPRSWLQDEYRKLKVFPTSENFQFLSHSFGGKSGQELKRGIWWTASFQCPITQQWYAASDMKQCSSDLKLEHGGCIWYRTKLNAAHAASATALEYIDWNTLTYELEERGPDMALGGLRDEQHVNFFESSVQPLVDWFKQEHDIDIGIDEMENYFVATQKTTSNDVQHWTASFLSPVSGERFDAGTIVGFPSTTADGLVWYTSKSVAMQAAALRAHDILRFRKSGFIYVRHCSEHPSADPSPCIDTTNVDPNNLKDVRSESMDFQPPKESITSLSNKSTSQNEDEQEEEDFIIEMIPQQSSLGQGNGVNTLDIIAETWMESTMFSSYDDEEDSRIEDVQIRLRQRQEAIDRASKWLCDQNKFPKQPSSSDRTNVDAGGKMSGLPIANVILSSLAETHQRIPFHPQPAGVERAAVAILESMMTSKQYAPDANTYAYYLKCLEGETPAVIAERAEKIVLEMETGQDSIGRPLPSPNASVYASLMQVKALTGDMALSCHLTSIIPPTREMFLAALSSMAHHPDGFNADIGMKFIQQMEETSNDVQDMSLKPDIEAFNAALRWSGGVFRARRFSRALPWDSYSDIFKDGFLCNNSPENPAHRQAFEMEKWLECLERHGLSPTTETFESIIQAWVRCGTEYGLNQAEKYSHKFICGDLADMTPCIQTFYPILAGWAYCGSQDGPENVEKLLKNLQQRFKHLDRRRRFVSLPFLSSLAVQNQSLSLLATGTTRGNKLLEKIQGFGSSSLLNLDKLVCEFKEAPYFFLPGDVFVLTANSFYSTSTVADSIDELEQCFEGIRKTELLYEGLLVWLYRNQTEKTKYQLFHLLKHAPSIYSTHLSTLEQCNRISRKIGERWDLTQHLLVLEERVRRSREFLQYLDDAAEDALDKSLDLGDSDAFPIDKMLKEAPCATWPDFWSKALTFLSEEVDLPMLHKPEAVRLCIEISKLDDTFATARQVRTFLSEVSKKRCPEKDQEMIQQILERLDKTSSKFDTDNNDQSIYMSSEIKSSSEDGVDNYHGLVSSRRGSPTKTTRPKRSRSRGSSFAPKRPSTRAFRPPRTHQSTMAGS</sequence>
<evidence type="ECO:0000313" key="3">
    <source>
        <dbReference type="Proteomes" id="UP000693970"/>
    </source>
</evidence>
<dbReference type="Proteomes" id="UP000693970">
    <property type="component" value="Unassembled WGS sequence"/>
</dbReference>
<organism evidence="2 3">
    <name type="scientific">Nitzschia inconspicua</name>
    <dbReference type="NCBI Taxonomy" id="303405"/>
    <lineage>
        <taxon>Eukaryota</taxon>
        <taxon>Sar</taxon>
        <taxon>Stramenopiles</taxon>
        <taxon>Ochrophyta</taxon>
        <taxon>Bacillariophyta</taxon>
        <taxon>Bacillariophyceae</taxon>
        <taxon>Bacillariophycidae</taxon>
        <taxon>Bacillariales</taxon>
        <taxon>Bacillariaceae</taxon>
        <taxon>Nitzschia</taxon>
    </lineage>
</organism>
<evidence type="ECO:0000313" key="2">
    <source>
        <dbReference type="EMBL" id="KAG7365060.1"/>
    </source>
</evidence>
<name>A0A9K3LMA1_9STRA</name>